<sequence>MIPLIATLYLIKYHPNIHDLFHPFCCKTQHTTAEAESSGGETTAVAKIATYWTDSCRDDRRAEARNTPTPCATIYPATTSINAARNPRVSFSSAPTKSKNRAVNFSAGTHPEIPKIFELLPVIHES</sequence>
<comment type="caution">
    <text evidence="1">The sequence shown here is derived from an EMBL/GenBank/DDBJ whole genome shotgun (WGS) entry which is preliminary data.</text>
</comment>
<dbReference type="Proteomes" id="UP000289738">
    <property type="component" value="Chromosome B06"/>
</dbReference>
<protein>
    <submittedName>
        <fullName evidence="1">Uncharacterized protein</fullName>
    </submittedName>
</protein>
<keyword evidence="2" id="KW-1185">Reference proteome</keyword>
<organism evidence="1 2">
    <name type="scientific">Arachis hypogaea</name>
    <name type="common">Peanut</name>
    <dbReference type="NCBI Taxonomy" id="3818"/>
    <lineage>
        <taxon>Eukaryota</taxon>
        <taxon>Viridiplantae</taxon>
        <taxon>Streptophyta</taxon>
        <taxon>Embryophyta</taxon>
        <taxon>Tracheophyta</taxon>
        <taxon>Spermatophyta</taxon>
        <taxon>Magnoliopsida</taxon>
        <taxon>eudicotyledons</taxon>
        <taxon>Gunneridae</taxon>
        <taxon>Pentapetalae</taxon>
        <taxon>rosids</taxon>
        <taxon>fabids</taxon>
        <taxon>Fabales</taxon>
        <taxon>Fabaceae</taxon>
        <taxon>Papilionoideae</taxon>
        <taxon>50 kb inversion clade</taxon>
        <taxon>dalbergioids sensu lato</taxon>
        <taxon>Dalbergieae</taxon>
        <taxon>Pterocarpus clade</taxon>
        <taxon>Arachis</taxon>
    </lineage>
</organism>
<gene>
    <name evidence="1" type="ORF">Ahy_B06g079962</name>
</gene>
<dbReference type="EMBL" id="SDMP01000016">
    <property type="protein sequence ID" value="RYR01117.1"/>
    <property type="molecule type" value="Genomic_DNA"/>
</dbReference>
<accession>A0A444YGU8</accession>
<reference evidence="1 2" key="1">
    <citation type="submission" date="2019-01" db="EMBL/GenBank/DDBJ databases">
        <title>Sequencing of cultivated peanut Arachis hypogaea provides insights into genome evolution and oil improvement.</title>
        <authorList>
            <person name="Chen X."/>
        </authorList>
    </citation>
    <scope>NUCLEOTIDE SEQUENCE [LARGE SCALE GENOMIC DNA]</scope>
    <source>
        <strain evidence="2">cv. Fuhuasheng</strain>
        <tissue evidence="1">Leaves</tissue>
    </source>
</reference>
<name>A0A444YGU8_ARAHY</name>
<evidence type="ECO:0000313" key="2">
    <source>
        <dbReference type="Proteomes" id="UP000289738"/>
    </source>
</evidence>
<proteinExistence type="predicted"/>
<dbReference type="AlphaFoldDB" id="A0A444YGU8"/>
<evidence type="ECO:0000313" key="1">
    <source>
        <dbReference type="EMBL" id="RYR01117.1"/>
    </source>
</evidence>